<feature type="chain" id="PRO_5038827702" description="DUF4767 domain-containing protein" evidence="2">
    <location>
        <begin position="20"/>
        <end position="355"/>
    </location>
</feature>
<feature type="region of interest" description="Disordered" evidence="1">
    <location>
        <begin position="189"/>
        <end position="214"/>
    </location>
</feature>
<evidence type="ECO:0000259" key="3">
    <source>
        <dbReference type="Pfam" id="PF15983"/>
    </source>
</evidence>
<feature type="compositionally biased region" description="Basic residues" evidence="1">
    <location>
        <begin position="45"/>
        <end position="55"/>
    </location>
</feature>
<feature type="domain" description="DUF4767" evidence="3">
    <location>
        <begin position="57"/>
        <end position="182"/>
    </location>
</feature>
<dbReference type="AlphaFoldDB" id="H7FWQ8"/>
<feature type="compositionally biased region" description="Low complexity" evidence="1">
    <location>
        <begin position="24"/>
        <end position="44"/>
    </location>
</feature>
<feature type="region of interest" description="Disordered" evidence="1">
    <location>
        <begin position="24"/>
        <end position="60"/>
    </location>
</feature>
<evidence type="ECO:0000256" key="2">
    <source>
        <dbReference type="SAM" id="SignalP"/>
    </source>
</evidence>
<evidence type="ECO:0000313" key="5">
    <source>
        <dbReference type="Proteomes" id="UP000003657"/>
    </source>
</evidence>
<feature type="signal peptide" evidence="2">
    <location>
        <begin position="1"/>
        <end position="19"/>
    </location>
</feature>
<protein>
    <recommendedName>
        <fullName evidence="3">DUF4767 domain-containing protein</fullName>
    </recommendedName>
</protein>
<dbReference type="PROSITE" id="PS51257">
    <property type="entry name" value="PROKAR_LIPOPROTEIN"/>
    <property type="match status" value="1"/>
</dbReference>
<gene>
    <name evidence="4" type="ORF">SMXD51_00080</name>
</gene>
<dbReference type="Pfam" id="PF15983">
    <property type="entry name" value="DUF4767"/>
    <property type="match status" value="1"/>
</dbReference>
<proteinExistence type="predicted"/>
<name>H7FWQ8_9LACO</name>
<dbReference type="RefSeq" id="WP_003708867.1">
    <property type="nucleotide sequence ID" value="NZ_AICL01000001.1"/>
</dbReference>
<dbReference type="PATRIC" id="fig|1108963.3.peg.1881"/>
<keyword evidence="2" id="KW-0732">Signal</keyword>
<reference evidence="4 5" key="1">
    <citation type="journal article" date="2012" name="J. Bacteriol.">
        <title>Genome Sequence of Lactobacillus salivarius SMXD51, a Potential Probiotic Strain Isolated from Chicken Cecum, Showing Anti-Campylobacter Activity.</title>
        <authorList>
            <person name="Kergourlay G."/>
            <person name="Messaoudi S."/>
            <person name="Dousset X."/>
            <person name="Prevost H."/>
        </authorList>
    </citation>
    <scope>NUCLEOTIDE SEQUENCE [LARGE SCALE GENOMIC DNA]</scope>
    <source>
        <strain evidence="4 5">SMXD51</strain>
    </source>
</reference>
<dbReference type="EMBL" id="AICL01000001">
    <property type="protein sequence ID" value="EIA33497.1"/>
    <property type="molecule type" value="Genomic_DNA"/>
</dbReference>
<sequence>MKKLTIISSVILSSLLILTGCGSNSSKKSNVTSKVKVVKQSSSKKSQKGVAKKKSGSLWNNDKDSRLEDFMKQWGEVMNQTYTKYDGTNNIQTVSGMNYPQDFNSATVNGQNVSMAWDKKGTGKNDYNVVAIYNYNKSSSSSITYAFTLADGEPIVLVNEGSGNNWSETKNKSLKENFVNIFDGKATHVEKPKVSSSSSTQSSEDLGEDRGGYVTTPEAMRGTWYSKGEDGMKKLVISEHEITLISADGETNHAVLYKRTKDTPSDVSESERQSKEEWRSAGNIGANGISMRGWYQLQGGGEHFFTHEEEINGQKVPLVLYGFGANDLTDYVYYPSEDLANQQSDAKYDDINYKF</sequence>
<organism evidence="4 5">
    <name type="scientific">Ligilactobacillus salivarius SMXD51</name>
    <dbReference type="NCBI Taxonomy" id="1108963"/>
    <lineage>
        <taxon>Bacteria</taxon>
        <taxon>Bacillati</taxon>
        <taxon>Bacillota</taxon>
        <taxon>Bacilli</taxon>
        <taxon>Lactobacillales</taxon>
        <taxon>Lactobacillaceae</taxon>
        <taxon>Ligilactobacillus</taxon>
    </lineage>
</organism>
<evidence type="ECO:0000313" key="4">
    <source>
        <dbReference type="EMBL" id="EIA33497.1"/>
    </source>
</evidence>
<evidence type="ECO:0000256" key="1">
    <source>
        <dbReference type="SAM" id="MobiDB-lite"/>
    </source>
</evidence>
<accession>H7FWQ8</accession>
<dbReference type="HOGENOM" id="CLU_061542_2_0_9"/>
<dbReference type="Proteomes" id="UP000003657">
    <property type="component" value="Unassembled WGS sequence"/>
</dbReference>
<comment type="caution">
    <text evidence="4">The sequence shown here is derived from an EMBL/GenBank/DDBJ whole genome shotgun (WGS) entry which is preliminary data.</text>
</comment>
<dbReference type="InterPro" id="IPR031927">
    <property type="entry name" value="DUF4767"/>
</dbReference>